<dbReference type="Proteomes" id="UP001152484">
    <property type="component" value="Unassembled WGS sequence"/>
</dbReference>
<sequence length="125" mass="14151">MFWTPCTAHCINLMLQDLGDKLPTIKSALREGGYYLNPSIFYKNDLAKMESNKEIKIGLFKAIQKLVDEDALDSITSELVLYRSARGSLGSTMAMRAGEKVAPIKFPCQLIHYTNEFIILHFLFS</sequence>
<dbReference type="OrthoDB" id="1300569at2759"/>
<name>A0A9P1E9L0_CUSEU</name>
<comment type="caution">
    <text evidence="1">The sequence shown here is derived from an EMBL/GenBank/DDBJ whole genome shotgun (WGS) entry which is preliminary data.</text>
</comment>
<protein>
    <recommendedName>
        <fullName evidence="3">DUF659 domain-containing protein</fullName>
    </recommendedName>
</protein>
<keyword evidence="2" id="KW-1185">Reference proteome</keyword>
<organism evidence="1 2">
    <name type="scientific">Cuscuta europaea</name>
    <name type="common">European dodder</name>
    <dbReference type="NCBI Taxonomy" id="41803"/>
    <lineage>
        <taxon>Eukaryota</taxon>
        <taxon>Viridiplantae</taxon>
        <taxon>Streptophyta</taxon>
        <taxon>Embryophyta</taxon>
        <taxon>Tracheophyta</taxon>
        <taxon>Spermatophyta</taxon>
        <taxon>Magnoliopsida</taxon>
        <taxon>eudicotyledons</taxon>
        <taxon>Gunneridae</taxon>
        <taxon>Pentapetalae</taxon>
        <taxon>asterids</taxon>
        <taxon>lamiids</taxon>
        <taxon>Solanales</taxon>
        <taxon>Convolvulaceae</taxon>
        <taxon>Cuscuteae</taxon>
        <taxon>Cuscuta</taxon>
        <taxon>Cuscuta subgen. Cuscuta</taxon>
    </lineage>
</organism>
<evidence type="ECO:0000313" key="1">
    <source>
        <dbReference type="EMBL" id="CAH9088986.1"/>
    </source>
</evidence>
<reference evidence="1" key="1">
    <citation type="submission" date="2022-07" db="EMBL/GenBank/DDBJ databases">
        <authorList>
            <person name="Macas J."/>
            <person name="Novak P."/>
            <person name="Neumann P."/>
        </authorList>
    </citation>
    <scope>NUCLEOTIDE SEQUENCE</scope>
</reference>
<proteinExistence type="predicted"/>
<accession>A0A9P1E9L0</accession>
<evidence type="ECO:0000313" key="2">
    <source>
        <dbReference type="Proteomes" id="UP001152484"/>
    </source>
</evidence>
<dbReference type="EMBL" id="CAMAPE010000020">
    <property type="protein sequence ID" value="CAH9088986.1"/>
    <property type="molecule type" value="Genomic_DNA"/>
</dbReference>
<evidence type="ECO:0008006" key="3">
    <source>
        <dbReference type="Google" id="ProtNLM"/>
    </source>
</evidence>
<dbReference type="AlphaFoldDB" id="A0A9P1E9L0"/>
<gene>
    <name evidence="1" type="ORF">CEURO_LOCUS10671</name>
</gene>